<proteinExistence type="predicted"/>
<sequence length="119" mass="13069">SASLGNASDPQSRMAVLTWFLYGLRVPFLCIDANLKINSDDIGSLSTSIAHINGLSSSSRIEDGLALKGLDVSKHRSLIFERVMELASSISSLKELVIRVERLSDDDASAFRRCSRLER</sequence>
<name>A0A1B6K6E5_9HEMI</name>
<evidence type="ECO:0000313" key="1">
    <source>
        <dbReference type="EMBL" id="JAT07023.1"/>
    </source>
</evidence>
<accession>A0A1B6K6E5</accession>
<protein>
    <submittedName>
        <fullName evidence="1">Uncharacterized protein</fullName>
    </submittedName>
</protein>
<feature type="non-terminal residue" evidence="1">
    <location>
        <position position="1"/>
    </location>
</feature>
<organism evidence="1">
    <name type="scientific">Homalodisca liturata</name>
    <dbReference type="NCBI Taxonomy" id="320908"/>
    <lineage>
        <taxon>Eukaryota</taxon>
        <taxon>Metazoa</taxon>
        <taxon>Ecdysozoa</taxon>
        <taxon>Arthropoda</taxon>
        <taxon>Hexapoda</taxon>
        <taxon>Insecta</taxon>
        <taxon>Pterygota</taxon>
        <taxon>Neoptera</taxon>
        <taxon>Paraneoptera</taxon>
        <taxon>Hemiptera</taxon>
        <taxon>Auchenorrhyncha</taxon>
        <taxon>Membracoidea</taxon>
        <taxon>Cicadellidae</taxon>
        <taxon>Cicadellinae</taxon>
        <taxon>Proconiini</taxon>
        <taxon>Homalodisca</taxon>
    </lineage>
</organism>
<feature type="non-terminal residue" evidence="1">
    <location>
        <position position="119"/>
    </location>
</feature>
<dbReference type="EMBL" id="GECU01000684">
    <property type="protein sequence ID" value="JAT07023.1"/>
    <property type="molecule type" value="Transcribed_RNA"/>
</dbReference>
<dbReference type="AlphaFoldDB" id="A0A1B6K6E5"/>
<gene>
    <name evidence="1" type="ORF">g.2342</name>
</gene>
<reference evidence="1" key="1">
    <citation type="submission" date="2015-11" db="EMBL/GenBank/DDBJ databases">
        <title>De novo transcriptome assembly of four potential Pierce s Disease insect vectors from Arizona vineyards.</title>
        <authorList>
            <person name="Tassone E.E."/>
        </authorList>
    </citation>
    <scope>NUCLEOTIDE SEQUENCE</scope>
</reference>